<dbReference type="RefSeq" id="XP_031404824.1">
    <property type="nucleotide sequence ID" value="XM_031548964.1"/>
</dbReference>
<evidence type="ECO:0000256" key="8">
    <source>
        <dbReference type="ARBA" id="ARBA00022989"/>
    </source>
</evidence>
<dbReference type="OrthoDB" id="421226at2759"/>
<keyword evidence="8 16" id="KW-1133">Transmembrane helix</keyword>
<organism evidence="18 20">
    <name type="scientific">Punica granatum</name>
    <name type="common">Pomegranate</name>
    <dbReference type="NCBI Taxonomy" id="22663"/>
    <lineage>
        <taxon>Eukaryota</taxon>
        <taxon>Viridiplantae</taxon>
        <taxon>Streptophyta</taxon>
        <taxon>Embryophyta</taxon>
        <taxon>Tracheophyta</taxon>
        <taxon>Spermatophyta</taxon>
        <taxon>Magnoliopsida</taxon>
        <taxon>eudicotyledons</taxon>
        <taxon>Gunneridae</taxon>
        <taxon>Pentapetalae</taxon>
        <taxon>rosids</taxon>
        <taxon>malvids</taxon>
        <taxon>Myrtales</taxon>
        <taxon>Lythraceae</taxon>
        <taxon>Punica</taxon>
    </lineage>
</organism>
<keyword evidence="9" id="KW-0547">Nucleotide-binding</keyword>
<dbReference type="Gene3D" id="1.10.287.630">
    <property type="entry name" value="Helix hairpin bin"/>
    <property type="match status" value="1"/>
</dbReference>
<dbReference type="GO" id="GO:0030553">
    <property type="term" value="F:cGMP binding"/>
    <property type="evidence" value="ECO:0007669"/>
    <property type="project" value="UniProtKB-KW"/>
</dbReference>
<dbReference type="InterPro" id="IPR005821">
    <property type="entry name" value="Ion_trans_dom"/>
</dbReference>
<dbReference type="AlphaFoldDB" id="A0A6P8EE83"/>
<evidence type="ECO:0000256" key="3">
    <source>
        <dbReference type="ARBA" id="ARBA00022448"/>
    </source>
</evidence>
<sequence length="769" mass="87615">MADSERDEIPMLSAAQEQNSADYEDPRFRALTSRTRSASMSIPSSAMDSNQNLTYLVGRTGPLRSERKTTFSTMSGPLYPRPENPFRLNQFGGGRKGVELTKEKYPSFSIKDENDWPEDSYAGKNEHLLRSGQLGMCNDPYCTTCPTYYNSKETKSKISKSSAIFDPFHNALYGDAKGWARRFSSYISSYIPGVMNPHARVVQQWNKFFVISCLFAVFVDPLFFFLLGIQSENKCIVLNQTFTTTLVIFRSVTDFIYFLHILLQFRLAYVAPESRVVGAGDLVDHPKKIALNYLRGYFCVDLFVAIPLPQIMILLVIPQFKGISAANYAKNLLRAVVLVQYIPRLYRFLPMLAGQSPTGFVFESAWANFVMNLLTFVLSGHVVGSMWYLLGLQRVNKCLRDACGPVGLCEFMDCGHGDKIGKFSSNTTWGSWKNNTNATGCFTQDGFDYGIYEKAVNLTTKGSIVTRYVYSLFWGFQQISTLAGNQEPSYFIGEVLFTMGIIGLGLLLFALLIGNMQNFLQALGKRRLEMSLRRRDVELWMRHRSLPEELRRRVLQAERYHWAATRGVNEEMLLENLPEDLQKDIRRHLFKFVKKVRIFALMDDPILDAICEKLRQKTYIKGSKILNRDGLIEKMIFVVRGKMLSEAEDGITGLSEGDVCGEELLAWCLENSSVNKEGKRIKVSGQTMHSNRTVRCLTNVEAFALRAEDLEEVTRLFARFLRNPRVQGAIRYVSPYWRGLAATRIQVAWRYRKKCLSRANTCQSQNPPK</sequence>
<dbReference type="RefSeq" id="XP_031404827.1">
    <property type="nucleotide sequence ID" value="XM_031548967.1"/>
</dbReference>
<evidence type="ECO:0000256" key="16">
    <source>
        <dbReference type="SAM" id="Phobius"/>
    </source>
</evidence>
<dbReference type="GeneID" id="116213861"/>
<dbReference type="GO" id="GO:0030552">
    <property type="term" value="F:cAMP binding"/>
    <property type="evidence" value="ECO:0007669"/>
    <property type="project" value="UniProtKB-KW"/>
</dbReference>
<accession>A0A6P8EE83</accession>
<reference evidence="19 20" key="2">
    <citation type="submission" date="2025-04" db="UniProtKB">
        <authorList>
            <consortium name="RefSeq"/>
        </authorList>
    </citation>
    <scope>IDENTIFICATION</scope>
    <source>
        <tissue evidence="19 20">Leaf</tissue>
    </source>
</reference>
<dbReference type="InterPro" id="IPR000595">
    <property type="entry name" value="cNMP-bd_dom"/>
</dbReference>
<keyword evidence="12" id="KW-0114">cAMP</keyword>
<evidence type="ECO:0000256" key="7">
    <source>
        <dbReference type="ARBA" id="ARBA00022860"/>
    </source>
</evidence>
<dbReference type="SUPFAM" id="SSF51206">
    <property type="entry name" value="cAMP-binding domain-like"/>
    <property type="match status" value="1"/>
</dbReference>
<comment type="similarity">
    <text evidence="2">Belongs to the cyclic nucleotide-gated cation channel (TC 1.A.1.5) family.</text>
</comment>
<feature type="transmembrane region" description="Helical" evidence="16">
    <location>
        <begin position="369"/>
        <end position="390"/>
    </location>
</feature>
<dbReference type="Pfam" id="PF00520">
    <property type="entry name" value="Ion_trans"/>
    <property type="match status" value="1"/>
</dbReference>
<keyword evidence="11 16" id="KW-0472">Membrane</keyword>
<feature type="transmembrane region" description="Helical" evidence="16">
    <location>
        <begin position="490"/>
        <end position="513"/>
    </location>
</feature>
<feature type="transmembrane region" description="Helical" evidence="16">
    <location>
        <begin position="208"/>
        <end position="229"/>
    </location>
</feature>
<evidence type="ECO:0000256" key="11">
    <source>
        <dbReference type="ARBA" id="ARBA00023136"/>
    </source>
</evidence>
<keyword evidence="7" id="KW-0112">Calmodulin-binding</keyword>
<dbReference type="SUPFAM" id="SSF81324">
    <property type="entry name" value="Voltage-gated potassium channels"/>
    <property type="match status" value="1"/>
</dbReference>
<evidence type="ECO:0000313" key="21">
    <source>
        <dbReference type="RefSeq" id="XP_031404826.1"/>
    </source>
</evidence>
<evidence type="ECO:0000313" key="18">
    <source>
        <dbReference type="Proteomes" id="UP000515151"/>
    </source>
</evidence>
<dbReference type="PROSITE" id="PS50042">
    <property type="entry name" value="CNMP_BINDING_3"/>
    <property type="match status" value="1"/>
</dbReference>
<keyword evidence="18" id="KW-1185">Reference proteome</keyword>
<dbReference type="Gene3D" id="1.10.287.70">
    <property type="match status" value="1"/>
</dbReference>
<name>A0A6P8EE83_PUNGR</name>
<dbReference type="InterPro" id="IPR018490">
    <property type="entry name" value="cNMP-bd_dom_sf"/>
</dbReference>
<evidence type="ECO:0000256" key="9">
    <source>
        <dbReference type="ARBA" id="ARBA00022992"/>
    </source>
</evidence>
<feature type="transmembrane region" description="Helical" evidence="16">
    <location>
        <begin position="241"/>
        <end position="263"/>
    </location>
</feature>
<dbReference type="CDD" id="cd00038">
    <property type="entry name" value="CAP_ED"/>
    <property type="match status" value="1"/>
</dbReference>
<dbReference type="GO" id="GO:0016020">
    <property type="term" value="C:membrane"/>
    <property type="evidence" value="ECO:0007669"/>
    <property type="project" value="UniProtKB-SubCell"/>
</dbReference>
<evidence type="ECO:0000313" key="22">
    <source>
        <dbReference type="RefSeq" id="XP_031404827.1"/>
    </source>
</evidence>
<evidence type="ECO:0000256" key="6">
    <source>
        <dbReference type="ARBA" id="ARBA00022692"/>
    </source>
</evidence>
<feature type="domain" description="Cyclic nucleotide-binding" evidence="17">
    <location>
        <begin position="598"/>
        <end position="665"/>
    </location>
</feature>
<proteinExistence type="inferred from homology"/>
<keyword evidence="13" id="KW-1071">Ligand-gated ion channel</keyword>
<dbReference type="RefSeq" id="XP_031404823.1">
    <property type="nucleotide sequence ID" value="XM_031548963.1"/>
</dbReference>
<evidence type="ECO:0000313" key="19">
    <source>
        <dbReference type="RefSeq" id="XP_031404823.1"/>
    </source>
</evidence>
<comment type="subcellular location">
    <subcellularLocation>
        <location evidence="1">Membrane</location>
        <topology evidence="1">Multi-pass membrane protein</topology>
    </subcellularLocation>
</comment>
<dbReference type="GO" id="GO:0005516">
    <property type="term" value="F:calmodulin binding"/>
    <property type="evidence" value="ECO:0007669"/>
    <property type="project" value="UniProtKB-KW"/>
</dbReference>
<evidence type="ECO:0000256" key="2">
    <source>
        <dbReference type="ARBA" id="ARBA00010486"/>
    </source>
</evidence>
<dbReference type="RefSeq" id="XP_031404826.1">
    <property type="nucleotide sequence ID" value="XM_031548966.1"/>
</dbReference>
<keyword evidence="10" id="KW-0406">Ion transport</keyword>
<reference evidence="18" key="1">
    <citation type="journal article" date="2020" name="Plant Biotechnol. J.">
        <title>The pomegranate (Punica granatum L.) draft genome dissects genetic divergence between soft- and hard-seeded cultivars.</title>
        <authorList>
            <person name="Luo X."/>
            <person name="Li H."/>
            <person name="Wu Z."/>
            <person name="Yao W."/>
            <person name="Zhao P."/>
            <person name="Cao D."/>
            <person name="Yu H."/>
            <person name="Li K."/>
            <person name="Poudel K."/>
            <person name="Zhao D."/>
            <person name="Zhang F."/>
            <person name="Xia X."/>
            <person name="Chen L."/>
            <person name="Wang Q."/>
            <person name="Jing D."/>
            <person name="Cao S."/>
        </authorList>
    </citation>
    <scope>NUCLEOTIDE SEQUENCE [LARGE SCALE GENOMIC DNA]</scope>
</reference>
<keyword evidence="4" id="KW-0140">cGMP</keyword>
<dbReference type="Proteomes" id="UP000515151">
    <property type="component" value="Chromosome 7"/>
</dbReference>
<evidence type="ECO:0000256" key="5">
    <source>
        <dbReference type="ARBA" id="ARBA00022566"/>
    </source>
</evidence>
<keyword evidence="14" id="KW-0407">Ion channel</keyword>
<dbReference type="GO" id="GO:0005216">
    <property type="term" value="F:monoatomic ion channel activity"/>
    <property type="evidence" value="ECO:0007669"/>
    <property type="project" value="InterPro"/>
</dbReference>
<dbReference type="PANTHER" id="PTHR45651">
    <property type="entry name" value="CYCLIC NUCLEOTIDE-GATED ION CHANNEL 15-RELATED-RELATED"/>
    <property type="match status" value="1"/>
</dbReference>
<keyword evidence="6 16" id="KW-0812">Transmembrane</keyword>
<evidence type="ECO:0000256" key="1">
    <source>
        <dbReference type="ARBA" id="ARBA00004141"/>
    </source>
</evidence>
<protein>
    <submittedName>
        <fullName evidence="19 20">Probable cyclic nucleotide-gated ion channel 20, chloroplastic</fullName>
    </submittedName>
</protein>
<keyword evidence="9" id="KW-0142">cGMP-binding</keyword>
<feature type="transmembrane region" description="Helical" evidence="16">
    <location>
        <begin position="302"/>
        <end position="320"/>
    </location>
</feature>
<feature type="region of interest" description="Disordered" evidence="15">
    <location>
        <begin position="67"/>
        <end position="93"/>
    </location>
</feature>
<evidence type="ECO:0000256" key="15">
    <source>
        <dbReference type="SAM" id="MobiDB-lite"/>
    </source>
</evidence>
<evidence type="ECO:0000256" key="14">
    <source>
        <dbReference type="ARBA" id="ARBA00023303"/>
    </source>
</evidence>
<evidence type="ECO:0000256" key="4">
    <source>
        <dbReference type="ARBA" id="ARBA00022535"/>
    </source>
</evidence>
<dbReference type="PANTHER" id="PTHR45651:SF11">
    <property type="entry name" value="CYCLIC NUCLEOTIDE-GATED ION CHANNEL 20, CHLOROPLASTIC-RELATED"/>
    <property type="match status" value="1"/>
</dbReference>
<evidence type="ECO:0000256" key="10">
    <source>
        <dbReference type="ARBA" id="ARBA00023065"/>
    </source>
</evidence>
<evidence type="ECO:0000256" key="13">
    <source>
        <dbReference type="ARBA" id="ARBA00023286"/>
    </source>
</evidence>
<evidence type="ECO:0000256" key="12">
    <source>
        <dbReference type="ARBA" id="ARBA00023149"/>
    </source>
</evidence>
<keyword evidence="5" id="KW-0116">cAMP-binding</keyword>
<evidence type="ECO:0000259" key="17">
    <source>
        <dbReference type="PROSITE" id="PS50042"/>
    </source>
</evidence>
<evidence type="ECO:0000313" key="20">
    <source>
        <dbReference type="RefSeq" id="XP_031404824.1"/>
    </source>
</evidence>
<keyword evidence="3" id="KW-0813">Transport</keyword>
<dbReference type="Gene3D" id="2.60.120.10">
    <property type="entry name" value="Jelly Rolls"/>
    <property type="match status" value="1"/>
</dbReference>
<gene>
    <name evidence="19 20 21 22" type="primary">LOC116213861</name>
</gene>
<dbReference type="InterPro" id="IPR014710">
    <property type="entry name" value="RmlC-like_jellyroll"/>
</dbReference>
<feature type="region of interest" description="Disordered" evidence="15">
    <location>
        <begin position="1"/>
        <end position="25"/>
    </location>
</feature>